<dbReference type="InterPro" id="IPR003607">
    <property type="entry name" value="HD/PDEase_dom"/>
</dbReference>
<dbReference type="InterPro" id="IPR037522">
    <property type="entry name" value="HD_GYP_dom"/>
</dbReference>
<evidence type="ECO:0000259" key="2">
    <source>
        <dbReference type="PROSITE" id="PS51832"/>
    </source>
</evidence>
<protein>
    <recommendedName>
        <fullName evidence="2">HD-GYP domain-containing protein</fullName>
    </recommendedName>
</protein>
<dbReference type="InterPro" id="IPR052020">
    <property type="entry name" value="Cyclic_di-GMP/3'3'-cGAMP_PDE"/>
</dbReference>
<comment type="caution">
    <text evidence="3">The sequence shown here is derived from an EMBL/GenBank/DDBJ whole genome shotgun (WGS) entry which is preliminary data.</text>
</comment>
<dbReference type="EMBL" id="LQBL01000002">
    <property type="protein sequence ID" value="KUG59362.1"/>
    <property type="molecule type" value="Genomic_DNA"/>
</dbReference>
<feature type="transmembrane region" description="Helical" evidence="1">
    <location>
        <begin position="125"/>
        <end position="148"/>
    </location>
</feature>
<feature type="domain" description="HD-GYP" evidence="2">
    <location>
        <begin position="215"/>
        <end position="404"/>
    </location>
</feature>
<dbReference type="STRING" id="767452.AVL62_06715"/>
<dbReference type="CDD" id="cd00077">
    <property type="entry name" value="HDc"/>
    <property type="match status" value="1"/>
</dbReference>
<dbReference type="Gene3D" id="1.10.3210.10">
    <property type="entry name" value="Hypothetical protein af1432"/>
    <property type="match status" value="1"/>
</dbReference>
<dbReference type="Proteomes" id="UP000054837">
    <property type="component" value="Unassembled WGS sequence"/>
</dbReference>
<keyword evidence="1" id="KW-0812">Transmembrane</keyword>
<feature type="transmembrane region" description="Helical" evidence="1">
    <location>
        <begin position="193"/>
        <end position="210"/>
    </location>
</feature>
<dbReference type="RefSeq" id="WP_058889837.1">
    <property type="nucleotide sequence ID" value="NZ_LQBL01000002.1"/>
</dbReference>
<gene>
    <name evidence="3" type="ORF">AVL62_06715</name>
</gene>
<reference evidence="3 4" key="1">
    <citation type="submission" date="2015-12" db="EMBL/GenBank/DDBJ databases">
        <title>Serinicoccus chungangenesis strain CD08_5 genome sequencing and assembly.</title>
        <authorList>
            <person name="Chander A.M."/>
            <person name="Kaur G."/>
            <person name="Nair G.R."/>
            <person name="Dhawan D.K."/>
            <person name="Kochhar R.K."/>
            <person name="Mayilraj S."/>
            <person name="Bhadada S.K."/>
        </authorList>
    </citation>
    <scope>NUCLEOTIDE SEQUENCE [LARGE SCALE GENOMIC DNA]</scope>
    <source>
        <strain evidence="3 4">CD08_5</strain>
    </source>
</reference>
<sequence length="408" mass="42987">MTLTWGTALVGLVVMVLSEMWRQTSSGPGRDAPLSQATAMALAMTTAWPVASGEPGHLLGMVGPLLLTTGAVLLAAVWRRRLRSTQRELLRLGTSVIVAGVLVRIPGPGGDTLLESVWHAQDATVLIAVLLLLVAVLAAAAPLVWRGVRASARSRSMAWATLSGEFERQGPVSLAGATTAVVMALALTALGPLSLVLFLVPLLVLQPAVNRQRRIRRAQRQTIFALARLPEEAGLAMTGHAARVAELAVPIARDMGVEAADLRDVEAAALLHDIGQVGLSRPVPGGATVELSARDQRQIASTGSSILGRTAELSRLASVVADVGLAHHRAVERGDVALASRIVRVASAYDDLTGRGTRLAGSSAPVEALERLLRSTPHEYDPEVVRVLVHQLERRGSLSTGQAESLSR</sequence>
<keyword evidence="4" id="KW-1185">Reference proteome</keyword>
<dbReference type="InterPro" id="IPR006674">
    <property type="entry name" value="HD_domain"/>
</dbReference>
<dbReference type="Pfam" id="PF01966">
    <property type="entry name" value="HD"/>
    <property type="match status" value="1"/>
</dbReference>
<dbReference type="SUPFAM" id="SSF109604">
    <property type="entry name" value="HD-domain/PDEase-like"/>
    <property type="match status" value="1"/>
</dbReference>
<dbReference type="OrthoDB" id="40937at2"/>
<name>A0A0W8IH20_9MICO</name>
<evidence type="ECO:0000313" key="3">
    <source>
        <dbReference type="EMBL" id="KUG59362.1"/>
    </source>
</evidence>
<dbReference type="PROSITE" id="PS51832">
    <property type="entry name" value="HD_GYP"/>
    <property type="match status" value="1"/>
</dbReference>
<keyword evidence="1" id="KW-0472">Membrane</keyword>
<feature type="transmembrane region" description="Helical" evidence="1">
    <location>
        <begin position="58"/>
        <end position="77"/>
    </location>
</feature>
<evidence type="ECO:0000313" key="4">
    <source>
        <dbReference type="Proteomes" id="UP000054837"/>
    </source>
</evidence>
<keyword evidence="1" id="KW-1133">Transmembrane helix</keyword>
<dbReference type="PANTHER" id="PTHR45228">
    <property type="entry name" value="CYCLIC DI-GMP PHOSPHODIESTERASE TM_0186-RELATED"/>
    <property type="match status" value="1"/>
</dbReference>
<evidence type="ECO:0000256" key="1">
    <source>
        <dbReference type="SAM" id="Phobius"/>
    </source>
</evidence>
<dbReference type="AlphaFoldDB" id="A0A0W8IH20"/>
<proteinExistence type="predicted"/>
<organism evidence="3 4">
    <name type="scientific">Serinicoccus chungangensis</name>
    <dbReference type="NCBI Taxonomy" id="767452"/>
    <lineage>
        <taxon>Bacteria</taxon>
        <taxon>Bacillati</taxon>
        <taxon>Actinomycetota</taxon>
        <taxon>Actinomycetes</taxon>
        <taxon>Micrococcales</taxon>
        <taxon>Ornithinimicrobiaceae</taxon>
        <taxon>Serinicoccus</taxon>
    </lineage>
</organism>
<dbReference type="PANTHER" id="PTHR45228:SF4">
    <property type="entry name" value="LIPOPROTEIN"/>
    <property type="match status" value="1"/>
</dbReference>
<accession>A0A0W8IH20</accession>
<feature type="transmembrane region" description="Helical" evidence="1">
    <location>
        <begin position="89"/>
        <end position="105"/>
    </location>
</feature>